<accession>A0A382US14</accession>
<gene>
    <name evidence="1" type="ORF">METZ01_LOCUS389325</name>
</gene>
<proteinExistence type="predicted"/>
<reference evidence="1" key="1">
    <citation type="submission" date="2018-05" db="EMBL/GenBank/DDBJ databases">
        <authorList>
            <person name="Lanie J.A."/>
            <person name="Ng W.-L."/>
            <person name="Kazmierczak K.M."/>
            <person name="Andrzejewski T.M."/>
            <person name="Davidsen T.M."/>
            <person name="Wayne K.J."/>
            <person name="Tettelin H."/>
            <person name="Glass J.I."/>
            <person name="Rusch D."/>
            <person name="Podicherti R."/>
            <person name="Tsui H.-C.T."/>
            <person name="Winkler M.E."/>
        </authorList>
    </citation>
    <scope>NUCLEOTIDE SEQUENCE</scope>
</reference>
<organism evidence="1">
    <name type="scientific">marine metagenome</name>
    <dbReference type="NCBI Taxonomy" id="408172"/>
    <lineage>
        <taxon>unclassified sequences</taxon>
        <taxon>metagenomes</taxon>
        <taxon>ecological metagenomes</taxon>
    </lineage>
</organism>
<dbReference type="EMBL" id="UINC01146002">
    <property type="protein sequence ID" value="SVD36471.1"/>
    <property type="molecule type" value="Genomic_DNA"/>
</dbReference>
<sequence>QPGQSGHSHIQFTAVWHGHGCDLSQGTDHTLDCRWHVAVPGRSLGRDL</sequence>
<protein>
    <submittedName>
        <fullName evidence="1">Uncharacterized protein</fullName>
    </submittedName>
</protein>
<feature type="non-terminal residue" evidence="1">
    <location>
        <position position="48"/>
    </location>
</feature>
<name>A0A382US14_9ZZZZ</name>
<dbReference type="AlphaFoldDB" id="A0A382US14"/>
<feature type="non-terminal residue" evidence="1">
    <location>
        <position position="1"/>
    </location>
</feature>
<evidence type="ECO:0000313" key="1">
    <source>
        <dbReference type="EMBL" id="SVD36471.1"/>
    </source>
</evidence>